<feature type="domain" description="Conjugative transposon TraM C-terminal" evidence="2">
    <location>
        <begin position="270"/>
        <end position="414"/>
    </location>
</feature>
<keyword evidence="4" id="KW-1185">Reference proteome</keyword>
<dbReference type="RefSeq" id="WP_123215566.1">
    <property type="nucleotide sequence ID" value="NZ_RJTM01000059.1"/>
</dbReference>
<evidence type="ECO:0000313" key="4">
    <source>
        <dbReference type="Proteomes" id="UP000267469"/>
    </source>
</evidence>
<dbReference type="OrthoDB" id="1453786at2"/>
<name>A0A3N0EKQ4_SINP1</name>
<organism evidence="3 4">
    <name type="scientific">Sinomicrobium pectinilyticum</name>
    <dbReference type="NCBI Taxonomy" id="1084421"/>
    <lineage>
        <taxon>Bacteria</taxon>
        <taxon>Pseudomonadati</taxon>
        <taxon>Bacteroidota</taxon>
        <taxon>Flavobacteriia</taxon>
        <taxon>Flavobacteriales</taxon>
        <taxon>Flavobacteriaceae</taxon>
        <taxon>Sinomicrobium</taxon>
    </lineage>
</organism>
<dbReference type="Pfam" id="PF12508">
    <property type="entry name" value="Transposon_TraM"/>
    <property type="match status" value="1"/>
</dbReference>
<dbReference type="Proteomes" id="UP000267469">
    <property type="component" value="Unassembled WGS sequence"/>
</dbReference>
<dbReference type="InterPro" id="IPR055407">
    <property type="entry name" value="TraM_C"/>
</dbReference>
<comment type="caution">
    <text evidence="3">The sequence shown here is derived from an EMBL/GenBank/DDBJ whole genome shotgun (WGS) entry which is preliminary data.</text>
</comment>
<evidence type="ECO:0000256" key="1">
    <source>
        <dbReference type="SAM" id="MobiDB-lite"/>
    </source>
</evidence>
<gene>
    <name evidence="3" type="primary">traM</name>
    <name evidence="3" type="ORF">ED312_08440</name>
</gene>
<dbReference type="NCBIfam" id="TIGR03779">
    <property type="entry name" value="Bac_Flav_CT_M"/>
    <property type="match status" value="1"/>
</dbReference>
<dbReference type="InterPro" id="IPR022187">
    <property type="entry name" value="Conjug_transposon_TraM"/>
</dbReference>
<accession>A0A3N0EKQ4</accession>
<evidence type="ECO:0000313" key="3">
    <source>
        <dbReference type="EMBL" id="RNL88468.1"/>
    </source>
</evidence>
<feature type="region of interest" description="Disordered" evidence="1">
    <location>
        <begin position="51"/>
        <end position="110"/>
    </location>
</feature>
<evidence type="ECO:0000259" key="2">
    <source>
        <dbReference type="Pfam" id="PF12508"/>
    </source>
</evidence>
<dbReference type="AlphaFoldDB" id="A0A3N0EKQ4"/>
<proteinExistence type="predicted"/>
<sequence>MMKLKNKKQKLLVVLPLLALPFITLLFWTMGGGGGSSTPMEKWQGLNLKLPEVNRDKDDPKDKMSYYKQAASDSAKWKEQAKNDPYYNHVPDESMPKGESIPSEDREKETGLKPAVTINHRDPNEEKVYHKLAELEQILNRPDSLSTPAEAQPLAIPGTGASPAGDSPVGDIDRLEQMMERMTAPEDEDPELKQLNHMLETILDIQHPGRVQQKLQQASQKNKGQVFAVSSMPEENPVSLLDQQDTLLGGGTSFYGLEDFPQENVQQNAVAAVIHETQSLVAGSTVKLRLTQDIYIEGVRIPKGHFIYGTAGISGERLDIAIDGIRYQNSLFPVELQVYSMDGIQGLHIPGAITRKVAKESAGQAVQGFGLTSFDTSLEAHATSAGIEATRSLLSKKAKRIKVTVKAGDRVLLKDKKQKNY</sequence>
<dbReference type="EMBL" id="RJTM01000059">
    <property type="protein sequence ID" value="RNL88468.1"/>
    <property type="molecule type" value="Genomic_DNA"/>
</dbReference>
<protein>
    <submittedName>
        <fullName evidence="3">Conjugative transposon protein TraM</fullName>
    </submittedName>
</protein>
<feature type="compositionally biased region" description="Basic and acidic residues" evidence="1">
    <location>
        <begin position="52"/>
        <end position="65"/>
    </location>
</feature>
<reference evidence="3 4" key="1">
    <citation type="submission" date="2018-10" db="EMBL/GenBank/DDBJ databases">
        <title>Sinomicrobium pectinilyticum sp. nov., a pectinase-producing bacterium isolated from alkaline and saline soil, and emended description of the genus Sinomicrobium.</title>
        <authorList>
            <person name="Cheng B."/>
            <person name="Li C."/>
            <person name="Lai Q."/>
            <person name="Du M."/>
            <person name="Shao Z."/>
            <person name="Xu P."/>
            <person name="Yang C."/>
        </authorList>
    </citation>
    <scope>NUCLEOTIDE SEQUENCE [LARGE SCALE GENOMIC DNA]</scope>
    <source>
        <strain evidence="3 4">5DNS001</strain>
    </source>
</reference>